<comment type="caution">
    <text evidence="2">The sequence shown here is derived from an EMBL/GenBank/DDBJ whole genome shotgun (WGS) entry which is preliminary data.</text>
</comment>
<dbReference type="Proteomes" id="UP000016608">
    <property type="component" value="Unassembled WGS sequence"/>
</dbReference>
<dbReference type="InterPro" id="IPR003593">
    <property type="entry name" value="AAA+_ATPase"/>
</dbReference>
<dbReference type="SMART" id="SM00382">
    <property type="entry name" value="AAA"/>
    <property type="match status" value="1"/>
</dbReference>
<dbReference type="SUPFAM" id="SSF52540">
    <property type="entry name" value="P-loop containing nucleoside triphosphate hydrolases"/>
    <property type="match status" value="1"/>
</dbReference>
<dbReference type="PATRIC" id="fig|1256908.3.peg.1196"/>
<dbReference type="InterPro" id="IPR051396">
    <property type="entry name" value="Bact_Antivir_Def_Nuclease"/>
</dbReference>
<dbReference type="InterPro" id="IPR027417">
    <property type="entry name" value="P-loop_NTPase"/>
</dbReference>
<dbReference type="PANTHER" id="PTHR43581:SF4">
    <property type="entry name" value="ATP_GTP PHOSPHATASE"/>
    <property type="match status" value="1"/>
</dbReference>
<dbReference type="InterPro" id="IPR003959">
    <property type="entry name" value="ATPase_AAA_core"/>
</dbReference>
<dbReference type="PANTHER" id="PTHR43581">
    <property type="entry name" value="ATP/GTP PHOSPHATASE"/>
    <property type="match status" value="1"/>
</dbReference>
<name>U2R9T9_EUBRA</name>
<dbReference type="GeneID" id="42787059"/>
<keyword evidence="3" id="KW-1185">Reference proteome</keyword>
<dbReference type="HOGENOM" id="CLU_033429_0_1_9"/>
<protein>
    <recommendedName>
        <fullName evidence="1">AAA+ ATPase domain-containing protein</fullName>
    </recommendedName>
</protein>
<dbReference type="AlphaFoldDB" id="U2R9T9"/>
<dbReference type="Pfam" id="PF13304">
    <property type="entry name" value="AAA_21"/>
    <property type="match status" value="1"/>
</dbReference>
<dbReference type="RefSeq" id="WP_021739670.1">
    <property type="nucleotide sequence ID" value="NZ_KI271151.1"/>
</dbReference>
<organism evidence="2 3">
    <name type="scientific">Eubacterium ramulus ATCC 29099</name>
    <dbReference type="NCBI Taxonomy" id="1256908"/>
    <lineage>
        <taxon>Bacteria</taxon>
        <taxon>Bacillati</taxon>
        <taxon>Bacillota</taxon>
        <taxon>Clostridia</taxon>
        <taxon>Eubacteriales</taxon>
        <taxon>Eubacteriaceae</taxon>
        <taxon>Eubacterium</taxon>
    </lineage>
</organism>
<dbReference type="GO" id="GO:0005524">
    <property type="term" value="F:ATP binding"/>
    <property type="evidence" value="ECO:0007669"/>
    <property type="project" value="InterPro"/>
</dbReference>
<dbReference type="eggNOG" id="COG3950">
    <property type="taxonomic scope" value="Bacteria"/>
</dbReference>
<sequence length="423" mass="49223">MENGGFNVKEYFISEIDIDKLYHLSDIKIQLDSTKRQHLLLTGKNGSGKTSLLLEIEKFLKAINDEKFSKLRGFYKDALNRAKVNIESAASENDKYEAEKRYRIYADEIAKYSDGVRITLNECDGIEKAYQDGKFIMAYFPSERKAQFDVPNGVENIELSKAYRIDNSAGAVLLKYMVHLKTQQSYAQNAGDESVAQMIQKWFDRFESALRILLDEQSVHLEYDYKRYNFKICQNGREPFGFNELSDGYSSIIYMVSDLILRMDKNWLLGDELSQYNYQGIVLIDELETHLHIELQKKILPFLTEFFPKIQFIVTTHSPYILNSISNARAYDLERHVALDNLSAFSSDDLAEGYFEADEYSDELKKQLARYEILCFSDEVTEEERAERAELRIKLKNMSSELSGTAKEKFEDIERRRKLNDQN</sequence>
<accession>U2R9T9</accession>
<dbReference type="Gene3D" id="3.40.50.300">
    <property type="entry name" value="P-loop containing nucleotide triphosphate hydrolases"/>
    <property type="match status" value="1"/>
</dbReference>
<proteinExistence type="predicted"/>
<evidence type="ECO:0000313" key="2">
    <source>
        <dbReference type="EMBL" id="ERK47452.1"/>
    </source>
</evidence>
<dbReference type="EMBL" id="AWVJ01000086">
    <property type="protein sequence ID" value="ERK47452.1"/>
    <property type="molecule type" value="Genomic_DNA"/>
</dbReference>
<evidence type="ECO:0000259" key="1">
    <source>
        <dbReference type="SMART" id="SM00382"/>
    </source>
</evidence>
<reference evidence="2 3" key="1">
    <citation type="submission" date="2013-06" db="EMBL/GenBank/DDBJ databases">
        <authorList>
            <person name="Weinstock G."/>
            <person name="Sodergren E."/>
            <person name="Lobos E.A."/>
            <person name="Fulton L."/>
            <person name="Fulton R."/>
            <person name="Courtney L."/>
            <person name="Fronick C."/>
            <person name="O'Laughlin M."/>
            <person name="Godfrey J."/>
            <person name="Wilson R.M."/>
            <person name="Miner T."/>
            <person name="Farmer C."/>
            <person name="Delehaunty K."/>
            <person name="Cordes M."/>
            <person name="Minx P."/>
            <person name="Tomlinson C."/>
            <person name="Chen J."/>
            <person name="Wollam A."/>
            <person name="Pepin K.H."/>
            <person name="Bhonagiri V."/>
            <person name="Zhang X."/>
            <person name="Warren W."/>
            <person name="Mitreva M."/>
            <person name="Mardis E.R."/>
            <person name="Wilson R.K."/>
        </authorList>
    </citation>
    <scope>NUCLEOTIDE SEQUENCE [LARGE SCALE GENOMIC DNA]</scope>
    <source>
        <strain evidence="2 3">ATCC 29099</strain>
    </source>
</reference>
<gene>
    <name evidence="2" type="ORF">HMPREF0373_01292</name>
</gene>
<dbReference type="GO" id="GO:0016887">
    <property type="term" value="F:ATP hydrolysis activity"/>
    <property type="evidence" value="ECO:0007669"/>
    <property type="project" value="InterPro"/>
</dbReference>
<feature type="domain" description="AAA+ ATPase" evidence="1">
    <location>
        <begin position="35"/>
        <end position="343"/>
    </location>
</feature>
<evidence type="ECO:0000313" key="3">
    <source>
        <dbReference type="Proteomes" id="UP000016608"/>
    </source>
</evidence>